<dbReference type="Proteomes" id="UP001501758">
    <property type="component" value="Unassembled WGS sequence"/>
</dbReference>
<gene>
    <name evidence="3" type="ORF">GCM10009430_30310</name>
</gene>
<feature type="chain" id="PRO_5047126967" description="FAS1 domain-containing protein" evidence="1">
    <location>
        <begin position="22"/>
        <end position="611"/>
    </location>
</feature>
<dbReference type="PROSITE" id="PS50213">
    <property type="entry name" value="FAS1"/>
    <property type="match status" value="4"/>
</dbReference>
<feature type="signal peptide" evidence="1">
    <location>
        <begin position="1"/>
        <end position="21"/>
    </location>
</feature>
<feature type="domain" description="FAS1" evidence="2">
    <location>
        <begin position="471"/>
        <end position="607"/>
    </location>
</feature>
<feature type="domain" description="FAS1" evidence="2">
    <location>
        <begin position="32"/>
        <end position="168"/>
    </location>
</feature>
<comment type="caution">
    <text evidence="3">The sequence shown here is derived from an EMBL/GenBank/DDBJ whole genome shotgun (WGS) entry which is preliminary data.</text>
</comment>
<organism evidence="3 4">
    <name type="scientific">Aquimarina litoralis</name>
    <dbReference type="NCBI Taxonomy" id="584605"/>
    <lineage>
        <taxon>Bacteria</taxon>
        <taxon>Pseudomonadati</taxon>
        <taxon>Bacteroidota</taxon>
        <taxon>Flavobacteriia</taxon>
        <taxon>Flavobacteriales</taxon>
        <taxon>Flavobacteriaceae</taxon>
        <taxon>Aquimarina</taxon>
    </lineage>
</organism>
<feature type="domain" description="FAS1" evidence="2">
    <location>
        <begin position="329"/>
        <end position="469"/>
    </location>
</feature>
<dbReference type="SMART" id="SM00554">
    <property type="entry name" value="FAS1"/>
    <property type="match status" value="4"/>
</dbReference>
<accession>A0ABP3UAC7</accession>
<reference evidence="4" key="1">
    <citation type="journal article" date="2019" name="Int. J. Syst. Evol. Microbiol.">
        <title>The Global Catalogue of Microorganisms (GCM) 10K type strain sequencing project: providing services to taxonomists for standard genome sequencing and annotation.</title>
        <authorList>
            <consortium name="The Broad Institute Genomics Platform"/>
            <consortium name="The Broad Institute Genome Sequencing Center for Infectious Disease"/>
            <person name="Wu L."/>
            <person name="Ma J."/>
        </authorList>
    </citation>
    <scope>NUCLEOTIDE SEQUENCE [LARGE SCALE GENOMIC DNA]</scope>
    <source>
        <strain evidence="4">JCM 15974</strain>
    </source>
</reference>
<dbReference type="Pfam" id="PF02469">
    <property type="entry name" value="Fasciclin"/>
    <property type="match status" value="4"/>
</dbReference>
<dbReference type="InterPro" id="IPR000782">
    <property type="entry name" value="FAS1_domain"/>
</dbReference>
<evidence type="ECO:0000313" key="4">
    <source>
        <dbReference type="Proteomes" id="UP001501758"/>
    </source>
</evidence>
<dbReference type="InterPro" id="IPR036378">
    <property type="entry name" value="FAS1_dom_sf"/>
</dbReference>
<dbReference type="PROSITE" id="PS51257">
    <property type="entry name" value="PROKAR_LIPOPROTEIN"/>
    <property type="match status" value="1"/>
</dbReference>
<dbReference type="PANTHER" id="PTHR10900:SF77">
    <property type="entry name" value="FI19380P1"/>
    <property type="match status" value="1"/>
</dbReference>
<name>A0ABP3UAC7_9FLAO</name>
<feature type="domain" description="FAS1" evidence="2">
    <location>
        <begin position="170"/>
        <end position="316"/>
    </location>
</feature>
<evidence type="ECO:0000256" key="1">
    <source>
        <dbReference type="SAM" id="SignalP"/>
    </source>
</evidence>
<keyword evidence="1" id="KW-0732">Signal</keyword>
<dbReference type="PANTHER" id="PTHR10900">
    <property type="entry name" value="PERIOSTIN-RELATED"/>
    <property type="match status" value="1"/>
</dbReference>
<dbReference type="RefSeq" id="WP_343913123.1">
    <property type="nucleotide sequence ID" value="NZ_BAAAGE010000003.1"/>
</dbReference>
<dbReference type="InterPro" id="IPR050904">
    <property type="entry name" value="Adhesion/Biosynth-related"/>
</dbReference>
<dbReference type="Gene3D" id="2.30.180.10">
    <property type="entry name" value="FAS1 domain"/>
    <property type="match status" value="4"/>
</dbReference>
<evidence type="ECO:0000259" key="2">
    <source>
        <dbReference type="PROSITE" id="PS50213"/>
    </source>
</evidence>
<dbReference type="EMBL" id="BAAAGE010000003">
    <property type="protein sequence ID" value="GAA0725130.1"/>
    <property type="molecule type" value="Genomic_DNA"/>
</dbReference>
<dbReference type="SUPFAM" id="SSF82153">
    <property type="entry name" value="FAS1 domain"/>
    <property type="match status" value="4"/>
</dbReference>
<proteinExistence type="predicted"/>
<keyword evidence="4" id="KW-1185">Reference proteome</keyword>
<sequence length="611" mass="63732">MKNYFKKAFFVLCLISIVSCSDDDDTIFIPPSNTIADLVAANADYSSLLAALERTDLDVTLNSTSGTFTVFAPDNDAFDDFLDGTPLNDVPVETLRQILLNHVLSTSVTSTQLSTGYVNNLAIESSSEANLSMYINTSGGVTVNGVSTVVNADVMASNGVIHFVDEVIPLPTVATFASVDPTFSTLLTAITDLTPDTDYAATLSGTASSPFTIFAPTNAAFDDLLERFGLTDFSSLTAAQLEIVINYHVLAEANVRAADLPGIPDGITPATLQGETILLNLDGGTFLRDKTGVDSEVIATNVQASNGVIHAIDKVLLPAAALDALGRSFTAVTYNNGEEGDFSSLYAALRQTGLNDALDNAMMRTVFAPTNDSFTAFLDGTPLADVPNEVLTQILLNHVVSGKLLSTDLSTSYANTLATYGDTDDNLSIYINTSSGVVLNGGIDNGGASVTTANVETRNGVIHVVDNVIGLPNIVTFAAADPRFSTLVSALTTLTPSTDYVAILSTDNGTDPAPFTVFAPINDAFNGILLPPNEEDLAAILNHHVVGGANVRSSDLMDGAVTTLNGDVTIDASAPSVTGGSNSSASNIIVVDVQAANGIIHAIDQVLLPQN</sequence>
<evidence type="ECO:0000313" key="3">
    <source>
        <dbReference type="EMBL" id="GAA0725130.1"/>
    </source>
</evidence>
<protein>
    <recommendedName>
        <fullName evidence="2">FAS1 domain-containing protein</fullName>
    </recommendedName>
</protein>